<name>A0A5K1UX31_ENTHI</name>
<dbReference type="VEuPathDB" id="AmoebaDB:EHI_153790"/>
<feature type="region of interest" description="Disordered" evidence="1">
    <location>
        <begin position="1"/>
        <end position="33"/>
    </location>
</feature>
<dbReference type="VEuPathDB" id="AmoebaDB:EHI7A_028960"/>
<dbReference type="VEuPathDB" id="AmoebaDB:EHI8A_163640"/>
<feature type="region of interest" description="Disordered" evidence="1">
    <location>
        <begin position="261"/>
        <end position="298"/>
    </location>
</feature>
<reference evidence="2 3" key="1">
    <citation type="submission" date="2016-05" db="EMBL/GenBank/DDBJ databases">
        <title>First whole genome sequencing of Entamoeba histolytica HM1:IMSS-clone-6.</title>
        <authorList>
            <person name="Mukherjee Avik.K."/>
            <person name="Izumyama S."/>
            <person name="Nakada-Tsukui K."/>
            <person name="Nozaki T."/>
        </authorList>
    </citation>
    <scope>NUCLEOTIDE SEQUENCE [LARGE SCALE GENOMIC DNA]</scope>
    <source>
        <strain evidence="2 3">HM1:IMSS clone 6</strain>
    </source>
</reference>
<dbReference type="Proteomes" id="UP000078387">
    <property type="component" value="Unassembled WGS sequence"/>
</dbReference>
<protein>
    <submittedName>
        <fullName evidence="2">Uncharacterized protein</fullName>
    </submittedName>
</protein>
<evidence type="ECO:0000313" key="2">
    <source>
        <dbReference type="EMBL" id="GAT91633.1"/>
    </source>
</evidence>
<evidence type="ECO:0000313" key="3">
    <source>
        <dbReference type="Proteomes" id="UP000078387"/>
    </source>
</evidence>
<dbReference type="VEuPathDB" id="AmoebaDB:KM1_056140"/>
<dbReference type="AlphaFoldDB" id="A0A5K1UX31"/>
<organism evidence="2 3">
    <name type="scientific">Entamoeba histolytica</name>
    <dbReference type="NCBI Taxonomy" id="5759"/>
    <lineage>
        <taxon>Eukaryota</taxon>
        <taxon>Amoebozoa</taxon>
        <taxon>Evosea</taxon>
        <taxon>Archamoebae</taxon>
        <taxon>Mastigamoebida</taxon>
        <taxon>Entamoebidae</taxon>
        <taxon>Entamoeba</taxon>
    </lineage>
</organism>
<dbReference type="VEuPathDB" id="AmoebaDB:EHI5A_052300"/>
<feature type="compositionally biased region" description="Basic and acidic residues" evidence="1">
    <location>
        <begin position="265"/>
        <end position="287"/>
    </location>
</feature>
<dbReference type="EMBL" id="BDEQ01000001">
    <property type="protein sequence ID" value="GAT91633.1"/>
    <property type="molecule type" value="Genomic_DNA"/>
</dbReference>
<dbReference type="VEuPathDB" id="AmoebaDB:KM1_056150"/>
<proteinExistence type="predicted"/>
<accession>A0A5K1UX31</accession>
<evidence type="ECO:0000256" key="1">
    <source>
        <dbReference type="SAM" id="MobiDB-lite"/>
    </source>
</evidence>
<feature type="compositionally biased region" description="Polar residues" evidence="1">
    <location>
        <begin position="1"/>
        <end position="25"/>
    </location>
</feature>
<dbReference type="OMA" id="YTEHREQ"/>
<comment type="caution">
    <text evidence="2">The sequence shown here is derived from an EMBL/GenBank/DDBJ whole genome shotgun (WGS) entry which is preliminary data.</text>
</comment>
<sequence length="412" mass="47750">MSFPSVTINSNFKNDNPETPTQQQPKIPIKNERSVGTIPQWTEEENQLLDQQMKTTNFLENADMLYKLQPLFPNKSSQQILNRIKWVAGGKKQNWEEFCVQCSYQPFTISTYQKYPEYREQIPKINHQIQTLHSVRPLQPQIKQEGQSSIPQQIQNTIPIIQQTPTHPLPSSNQIFQQQLQIKPINTSTQLQRSNQIGQITPGNQPIMQEIGNQIQTFVQTKQQTQPIHYQQYSQINPINKTISQQQTQLNVPITIPLQQQIPNAEDKLDNKKKPKIPKIEKDDKTKKQPSRKRKTKEIEKNIQQPLINSNEIEDQIKELVDNNEQVLASIEISLQTQDLLSLDRQWLITFGSNIKNLLSMTDTLAKPARLPFLSLALNLPPELADIQQFPTYPGMNQIPQQQTNIRYQPQY</sequence>
<gene>
    <name evidence="2" type="ORF">CL6EHI_153790</name>
</gene>